<dbReference type="InterPro" id="IPR002048">
    <property type="entry name" value="EF_hand_dom"/>
</dbReference>
<sequence length="532" mass="60014">MWGGDGLTQDLRRLRELLQEDLRKELQAQEGRLRDLMKAPRPPGKEKPGTPAIDDFPEGWRRMPTDRQENWAVDSKVLDQVPRVMSVTPDGLNGSVLGDQEPPGCIPAALPHSDSGLHKAPGPKNPRETRRMSVRNKGAPVGLKEDEETRDIRMKAGVFGAGDHKETKLDEDLYDVRNFYKTSGCMQATARSERFEKLTLLVISLNAIYIGVDADNNPAATMLDATWPYQVFDNLFCFYFTTELVIRFGAFESKWNCLKDRWFIFDTLLVMLMIAETWILTLVVLSIGGVQGTMPTGPLRLLRLLRLSRLVRLLREMPELLTLINGMRVAARAVSSALLLVILLNYVFAIVLLMFLADIPEVTDHFGTLGLCMWTLALDGTFMDGTKDILQELRILDTQGYSWLLGWGMISVFTLYVLLTNVTVMNMLIGILCEVVSEVKREDEEGVAIDFMKEHLRTMLTEIDKDNNENISKTELQAVVDDERAQKVLSELQVKPEDVIDLTASWVVGVLSLFHAGKTPFGDPIRIGFRWI</sequence>
<dbReference type="PANTHER" id="PTHR10037">
    <property type="entry name" value="VOLTAGE-GATED CATION CHANNEL CALCIUM AND SODIUM"/>
    <property type="match status" value="1"/>
</dbReference>
<gene>
    <name evidence="8" type="ORF">EVOR1521_LOCUS24415</name>
</gene>
<dbReference type="InterPro" id="IPR027359">
    <property type="entry name" value="Volt_channel_dom_sf"/>
</dbReference>
<dbReference type="EMBL" id="CAUJNA010003405">
    <property type="protein sequence ID" value="CAJ1401227.1"/>
    <property type="molecule type" value="Genomic_DNA"/>
</dbReference>
<dbReference type="GO" id="GO:0005509">
    <property type="term" value="F:calcium ion binding"/>
    <property type="evidence" value="ECO:0007669"/>
    <property type="project" value="InterPro"/>
</dbReference>
<dbReference type="GO" id="GO:0005248">
    <property type="term" value="F:voltage-gated sodium channel activity"/>
    <property type="evidence" value="ECO:0007669"/>
    <property type="project" value="TreeGrafter"/>
</dbReference>
<keyword evidence="4 6" id="KW-0472">Membrane</keyword>
<accession>A0AA36NBL2</accession>
<dbReference type="PANTHER" id="PTHR10037:SF62">
    <property type="entry name" value="SODIUM CHANNEL PROTEIN 60E"/>
    <property type="match status" value="1"/>
</dbReference>
<organism evidence="8 9">
    <name type="scientific">Effrenium voratum</name>
    <dbReference type="NCBI Taxonomy" id="2562239"/>
    <lineage>
        <taxon>Eukaryota</taxon>
        <taxon>Sar</taxon>
        <taxon>Alveolata</taxon>
        <taxon>Dinophyceae</taxon>
        <taxon>Suessiales</taxon>
        <taxon>Symbiodiniaceae</taxon>
        <taxon>Effrenium</taxon>
    </lineage>
</organism>
<feature type="region of interest" description="Disordered" evidence="5">
    <location>
        <begin position="28"/>
        <end position="62"/>
    </location>
</feature>
<evidence type="ECO:0000256" key="4">
    <source>
        <dbReference type="ARBA" id="ARBA00023136"/>
    </source>
</evidence>
<evidence type="ECO:0000313" key="8">
    <source>
        <dbReference type="EMBL" id="CAJ1401227.1"/>
    </source>
</evidence>
<comment type="subcellular location">
    <subcellularLocation>
        <location evidence="1">Membrane</location>
        <topology evidence="1">Multi-pass membrane protein</topology>
    </subcellularLocation>
</comment>
<feature type="domain" description="EF-hand" evidence="7">
    <location>
        <begin position="451"/>
        <end position="486"/>
    </location>
</feature>
<proteinExistence type="predicted"/>
<dbReference type="GO" id="GO:0001518">
    <property type="term" value="C:voltage-gated sodium channel complex"/>
    <property type="evidence" value="ECO:0007669"/>
    <property type="project" value="TreeGrafter"/>
</dbReference>
<evidence type="ECO:0000256" key="1">
    <source>
        <dbReference type="ARBA" id="ARBA00004141"/>
    </source>
</evidence>
<dbReference type="Pfam" id="PF00520">
    <property type="entry name" value="Ion_trans"/>
    <property type="match status" value="1"/>
</dbReference>
<dbReference type="Gene3D" id="1.20.120.350">
    <property type="entry name" value="Voltage-gated potassium channels. Chain C"/>
    <property type="match status" value="1"/>
</dbReference>
<feature type="transmembrane region" description="Helical" evidence="6">
    <location>
        <begin position="337"/>
        <end position="357"/>
    </location>
</feature>
<feature type="transmembrane region" description="Helical" evidence="6">
    <location>
        <begin position="400"/>
        <end position="419"/>
    </location>
</feature>
<evidence type="ECO:0000259" key="7">
    <source>
        <dbReference type="PROSITE" id="PS50222"/>
    </source>
</evidence>
<keyword evidence="9" id="KW-1185">Reference proteome</keyword>
<dbReference type="Gene3D" id="1.10.287.70">
    <property type="match status" value="1"/>
</dbReference>
<feature type="transmembrane region" description="Helical" evidence="6">
    <location>
        <begin position="262"/>
        <end position="285"/>
    </location>
</feature>
<evidence type="ECO:0000313" key="9">
    <source>
        <dbReference type="Proteomes" id="UP001178507"/>
    </source>
</evidence>
<reference evidence="8" key="1">
    <citation type="submission" date="2023-08" db="EMBL/GenBank/DDBJ databases">
        <authorList>
            <person name="Chen Y."/>
            <person name="Shah S."/>
            <person name="Dougan E. K."/>
            <person name="Thang M."/>
            <person name="Chan C."/>
        </authorList>
    </citation>
    <scope>NUCLEOTIDE SEQUENCE</scope>
</reference>
<keyword evidence="2 6" id="KW-0812">Transmembrane</keyword>
<dbReference type="SUPFAM" id="SSF81324">
    <property type="entry name" value="Voltage-gated potassium channels"/>
    <property type="match status" value="1"/>
</dbReference>
<dbReference type="Proteomes" id="UP001178507">
    <property type="component" value="Unassembled WGS sequence"/>
</dbReference>
<feature type="compositionally biased region" description="Basic and acidic residues" evidence="5">
    <location>
        <begin position="28"/>
        <end position="48"/>
    </location>
</feature>
<evidence type="ECO:0000256" key="6">
    <source>
        <dbReference type="SAM" id="Phobius"/>
    </source>
</evidence>
<keyword evidence="3 6" id="KW-1133">Transmembrane helix</keyword>
<protein>
    <recommendedName>
        <fullName evidence="7">EF-hand domain-containing protein</fullName>
    </recommendedName>
</protein>
<name>A0AA36NBL2_9DINO</name>
<evidence type="ECO:0000256" key="3">
    <source>
        <dbReference type="ARBA" id="ARBA00022989"/>
    </source>
</evidence>
<dbReference type="InterPro" id="IPR005821">
    <property type="entry name" value="Ion_trans_dom"/>
</dbReference>
<dbReference type="PROSITE" id="PS50222">
    <property type="entry name" value="EF_HAND_2"/>
    <property type="match status" value="1"/>
</dbReference>
<evidence type="ECO:0000256" key="2">
    <source>
        <dbReference type="ARBA" id="ARBA00022692"/>
    </source>
</evidence>
<feature type="region of interest" description="Disordered" evidence="5">
    <location>
        <begin position="110"/>
        <end position="131"/>
    </location>
</feature>
<dbReference type="AlphaFoldDB" id="A0AA36NBL2"/>
<comment type="caution">
    <text evidence="8">The sequence shown here is derived from an EMBL/GenBank/DDBJ whole genome shotgun (WGS) entry which is preliminary data.</text>
</comment>
<dbReference type="InterPro" id="IPR043203">
    <property type="entry name" value="VGCC_Ca_Na"/>
</dbReference>
<evidence type="ECO:0000256" key="5">
    <source>
        <dbReference type="SAM" id="MobiDB-lite"/>
    </source>
</evidence>